<evidence type="ECO:0000256" key="2">
    <source>
        <dbReference type="SAM" id="SignalP"/>
    </source>
</evidence>
<evidence type="ECO:0000313" key="3">
    <source>
        <dbReference type="EMBL" id="MEK8032394.1"/>
    </source>
</evidence>
<dbReference type="SUPFAM" id="SSF56925">
    <property type="entry name" value="OMPA-like"/>
    <property type="match status" value="1"/>
</dbReference>
<feature type="chain" id="PRO_5047142433" evidence="2">
    <location>
        <begin position="24"/>
        <end position="223"/>
    </location>
</feature>
<feature type="signal peptide" evidence="2">
    <location>
        <begin position="1"/>
        <end position="23"/>
    </location>
</feature>
<reference evidence="3 4" key="1">
    <citation type="submission" date="2024-04" db="EMBL/GenBank/DDBJ databases">
        <title>Novel species of the genus Ideonella isolated from streams.</title>
        <authorList>
            <person name="Lu H."/>
        </authorList>
    </citation>
    <scope>NUCLEOTIDE SEQUENCE [LARGE SCALE GENOMIC DNA]</scope>
    <source>
        <strain evidence="3 4">DXS29W</strain>
    </source>
</reference>
<accession>A0ABU9BR07</accession>
<sequence length="223" mass="23943">MKKTLTSALVLTALSFASQSVLAQEAGTMSVKLGYNQIIPQVSSGDLSAPSIPGTKIDVKEAGALIFTLNYAYSSDISFEFYAGLPYEHDIVGDGAIKGVGKISSVKQVSPTLFAQYRFLDKESMIRPYVGLGLTYAYFYGEEGTANLTALTNPGGEATLLEVDDAWGLSPQIGATVKIDRNWFVDMSVIKSFVKTTSHLSTGQSIDTKLDPLAINIGVGYRF</sequence>
<dbReference type="Gene3D" id="2.40.160.20">
    <property type="match status" value="1"/>
</dbReference>
<dbReference type="InterPro" id="IPR011250">
    <property type="entry name" value="OMP/PagP_B-barrel"/>
</dbReference>
<organism evidence="3 4">
    <name type="scientific">Ideonella lacteola</name>
    <dbReference type="NCBI Taxonomy" id="2984193"/>
    <lineage>
        <taxon>Bacteria</taxon>
        <taxon>Pseudomonadati</taxon>
        <taxon>Pseudomonadota</taxon>
        <taxon>Betaproteobacteria</taxon>
        <taxon>Burkholderiales</taxon>
        <taxon>Sphaerotilaceae</taxon>
        <taxon>Ideonella</taxon>
    </lineage>
</organism>
<evidence type="ECO:0000256" key="1">
    <source>
        <dbReference type="ARBA" id="ARBA00004442"/>
    </source>
</evidence>
<dbReference type="PANTHER" id="PTHR36920:SF1">
    <property type="entry name" value="OUTER MEMBRANE PROTEIN W"/>
    <property type="match status" value="1"/>
</dbReference>
<gene>
    <name evidence="3" type="ORF">AACH06_16330</name>
</gene>
<keyword evidence="4" id="KW-1185">Reference proteome</keyword>
<dbReference type="Proteomes" id="UP001371218">
    <property type="component" value="Unassembled WGS sequence"/>
</dbReference>
<dbReference type="EMBL" id="JBBUTG010000010">
    <property type="protein sequence ID" value="MEK8032394.1"/>
    <property type="molecule type" value="Genomic_DNA"/>
</dbReference>
<dbReference type="Pfam" id="PF03922">
    <property type="entry name" value="OmpW"/>
    <property type="match status" value="1"/>
</dbReference>
<dbReference type="PANTHER" id="PTHR36920">
    <property type="match status" value="1"/>
</dbReference>
<dbReference type="InterPro" id="IPR005618">
    <property type="entry name" value="OMPW"/>
</dbReference>
<evidence type="ECO:0000313" key="4">
    <source>
        <dbReference type="Proteomes" id="UP001371218"/>
    </source>
</evidence>
<keyword evidence="2" id="KW-0732">Signal</keyword>
<comment type="subcellular location">
    <subcellularLocation>
        <location evidence="1">Cell outer membrane</location>
    </subcellularLocation>
</comment>
<comment type="caution">
    <text evidence="3">The sequence shown here is derived from an EMBL/GenBank/DDBJ whole genome shotgun (WGS) entry which is preliminary data.</text>
</comment>
<name>A0ABU9BR07_9BURK</name>
<proteinExistence type="predicted"/>
<protein>
    <submittedName>
        <fullName evidence="3">OmpW family outer membrane protein</fullName>
    </submittedName>
</protein>
<dbReference type="RefSeq" id="WP_341426806.1">
    <property type="nucleotide sequence ID" value="NZ_JBBUTG010000010.1"/>
</dbReference>